<evidence type="ECO:0000256" key="1">
    <source>
        <dbReference type="ARBA" id="ARBA00023002"/>
    </source>
</evidence>
<evidence type="ECO:0000313" key="3">
    <source>
        <dbReference type="EMBL" id="KIW13475.1"/>
    </source>
</evidence>
<evidence type="ECO:0000259" key="2">
    <source>
        <dbReference type="Pfam" id="PF00248"/>
    </source>
</evidence>
<dbReference type="GO" id="GO:0016491">
    <property type="term" value="F:oxidoreductase activity"/>
    <property type="evidence" value="ECO:0007669"/>
    <property type="project" value="UniProtKB-KW"/>
</dbReference>
<dbReference type="EMBL" id="KN847497">
    <property type="protein sequence ID" value="KIW13475.1"/>
    <property type="molecule type" value="Genomic_DNA"/>
</dbReference>
<dbReference type="VEuPathDB" id="FungiDB:PV08_08663"/>
<dbReference type="Gene3D" id="3.20.20.100">
    <property type="entry name" value="NADP-dependent oxidoreductase domain"/>
    <property type="match status" value="1"/>
</dbReference>
<dbReference type="InterPro" id="IPR036812">
    <property type="entry name" value="NAD(P)_OxRdtase_dom_sf"/>
</dbReference>
<dbReference type="HOGENOM" id="CLU_036199_0_0_1"/>
<sequence>MANISEHKATKAHVNLMTDTIIANLPPEALRSVMRSILTTHPDFTGALEHHTRQYLSKTSSFSVGELFVSDEPRGGFRTTADFTAAQQRIRAMLGSGLCFEGLKLQVNVIDQCRVLRFGHGTNIPETSKLRALVSVDGDIVQALTAVEKKLTQSSGRRDLTPEESGVLTRLVQSLLECRKEWTAQGYEFVFERSLGAVADLTSTSVDVEHGQSPSLRHPDRAQEHDPILVNVPQPSETFDLQGTPLPRLFCGLWQLSSPSWGIASKAQIFQQFSRYVSRGFAAYDMADHYGDAEVLFGSFRASTGHAGAIFGATKLCIFQPTFITETLLRDNITERCRRMRSSTIDLLQFHWQFYDDLQYIRALRILQADERIRFLGLCNFDTFRLTEILAAGVKIATNQVQFSLIDSRPTIKMGQVCEEHKVKLLTYGTLCGGFLADKWLGQPEPELFSDQITPSQRKYFEMIVAWGGWSLFQDLLTVLKALADKHEVGISNVATRWVLDFPYVGAVIVGTRMGVSEHSDQNLDSYGWHLDDEDQRLIEGVLSRSRREDMFSVMGDCGGEYR</sequence>
<keyword evidence="1" id="KW-0560">Oxidoreductase</keyword>
<reference evidence="3 4" key="1">
    <citation type="submission" date="2015-01" db="EMBL/GenBank/DDBJ databases">
        <title>The Genome Sequence of Exophiala spinifera CBS89968.</title>
        <authorList>
            <consortium name="The Broad Institute Genomics Platform"/>
            <person name="Cuomo C."/>
            <person name="de Hoog S."/>
            <person name="Gorbushina A."/>
            <person name="Stielow B."/>
            <person name="Teixiera M."/>
            <person name="Abouelleil A."/>
            <person name="Chapman S.B."/>
            <person name="Priest M."/>
            <person name="Young S.K."/>
            <person name="Wortman J."/>
            <person name="Nusbaum C."/>
            <person name="Birren B."/>
        </authorList>
    </citation>
    <scope>NUCLEOTIDE SEQUENCE [LARGE SCALE GENOMIC DNA]</scope>
    <source>
        <strain evidence="3 4">CBS 89968</strain>
    </source>
</reference>
<dbReference type="OrthoDB" id="686384at2759"/>
<dbReference type="STRING" id="91928.A0A0D2B468"/>
<dbReference type="Proteomes" id="UP000053328">
    <property type="component" value="Unassembled WGS sequence"/>
</dbReference>
<proteinExistence type="predicted"/>
<dbReference type="GeneID" id="27335746"/>
<dbReference type="CDD" id="cd19101">
    <property type="entry name" value="AKR_unchar"/>
    <property type="match status" value="1"/>
</dbReference>
<dbReference type="Pfam" id="PF00248">
    <property type="entry name" value="Aldo_ket_red"/>
    <property type="match status" value="1"/>
</dbReference>
<dbReference type="RefSeq" id="XP_016233691.1">
    <property type="nucleotide sequence ID" value="XM_016382988.1"/>
</dbReference>
<accession>A0A0D2B468</accession>
<dbReference type="InterPro" id="IPR023210">
    <property type="entry name" value="NADP_OxRdtase_dom"/>
</dbReference>
<protein>
    <recommendedName>
        <fullName evidence="2">NADP-dependent oxidoreductase domain-containing protein</fullName>
    </recommendedName>
</protein>
<evidence type="ECO:0000313" key="4">
    <source>
        <dbReference type="Proteomes" id="UP000053328"/>
    </source>
</evidence>
<dbReference type="PANTHER" id="PTHR43147">
    <property type="entry name" value="PROTEIN TAS"/>
    <property type="match status" value="1"/>
</dbReference>
<dbReference type="PANTHER" id="PTHR43147:SF2">
    <property type="entry name" value="NADP-DEPENDENT OXIDOREDUCTASE DOMAIN-CONTAINING PROTEIN"/>
    <property type="match status" value="1"/>
</dbReference>
<feature type="domain" description="NADP-dependent oxidoreductase" evidence="2">
    <location>
        <begin position="249"/>
        <end position="542"/>
    </location>
</feature>
<keyword evidence="4" id="KW-1185">Reference proteome</keyword>
<organism evidence="3 4">
    <name type="scientific">Exophiala spinifera</name>
    <dbReference type="NCBI Taxonomy" id="91928"/>
    <lineage>
        <taxon>Eukaryota</taxon>
        <taxon>Fungi</taxon>
        <taxon>Dikarya</taxon>
        <taxon>Ascomycota</taxon>
        <taxon>Pezizomycotina</taxon>
        <taxon>Eurotiomycetes</taxon>
        <taxon>Chaetothyriomycetidae</taxon>
        <taxon>Chaetothyriales</taxon>
        <taxon>Herpotrichiellaceae</taxon>
        <taxon>Exophiala</taxon>
    </lineage>
</organism>
<dbReference type="AlphaFoldDB" id="A0A0D2B468"/>
<name>A0A0D2B468_9EURO</name>
<dbReference type="SUPFAM" id="SSF51430">
    <property type="entry name" value="NAD(P)-linked oxidoreductase"/>
    <property type="match status" value="1"/>
</dbReference>
<gene>
    <name evidence="3" type="ORF">PV08_08663</name>
</gene>